<evidence type="ECO:0000313" key="2">
    <source>
        <dbReference type="Proteomes" id="UP001141806"/>
    </source>
</evidence>
<keyword evidence="2" id="KW-1185">Reference proteome</keyword>
<name>A0A9Q0H2Z1_9MAGN</name>
<dbReference type="Proteomes" id="UP001141806">
    <property type="component" value="Unassembled WGS sequence"/>
</dbReference>
<gene>
    <name evidence="1" type="ORF">NE237_013420</name>
</gene>
<evidence type="ECO:0000313" key="1">
    <source>
        <dbReference type="EMBL" id="KAJ4956637.1"/>
    </source>
</evidence>
<reference evidence="1" key="1">
    <citation type="journal article" date="2023" name="Plant J.">
        <title>The genome of the king protea, Protea cynaroides.</title>
        <authorList>
            <person name="Chang J."/>
            <person name="Duong T.A."/>
            <person name="Schoeman C."/>
            <person name="Ma X."/>
            <person name="Roodt D."/>
            <person name="Barker N."/>
            <person name="Li Z."/>
            <person name="Van de Peer Y."/>
            <person name="Mizrachi E."/>
        </authorList>
    </citation>
    <scope>NUCLEOTIDE SEQUENCE</scope>
    <source>
        <tissue evidence="1">Young leaves</tissue>
    </source>
</reference>
<accession>A0A9Q0H2Z1</accession>
<dbReference type="EMBL" id="JAMYWD010000011">
    <property type="protein sequence ID" value="KAJ4956637.1"/>
    <property type="molecule type" value="Genomic_DNA"/>
</dbReference>
<proteinExistence type="predicted"/>
<organism evidence="1 2">
    <name type="scientific">Protea cynaroides</name>
    <dbReference type="NCBI Taxonomy" id="273540"/>
    <lineage>
        <taxon>Eukaryota</taxon>
        <taxon>Viridiplantae</taxon>
        <taxon>Streptophyta</taxon>
        <taxon>Embryophyta</taxon>
        <taxon>Tracheophyta</taxon>
        <taxon>Spermatophyta</taxon>
        <taxon>Magnoliopsida</taxon>
        <taxon>Proteales</taxon>
        <taxon>Proteaceae</taxon>
        <taxon>Protea</taxon>
    </lineage>
</organism>
<comment type="caution">
    <text evidence="1">The sequence shown here is derived from an EMBL/GenBank/DDBJ whole genome shotgun (WGS) entry which is preliminary data.</text>
</comment>
<dbReference type="AlphaFoldDB" id="A0A9Q0H2Z1"/>
<sequence>MEGYQVWVGAANGVCSVKAANGAASILTQVRSPLPFSPFRPFPFYPSVSCFVKWLYDHEFDTDTGFIANKATVVSGSPLSALNKLQRTESLPYKMMRMHHNRVPSSGRPYNKNGSQDGDVGFVAGVGVGLTSHNKSYTRGRGWWQCSSWCFSSKDAAAFNHYCEGSSQVHCEPETFQW</sequence>
<protein>
    <submittedName>
        <fullName evidence="1">Uncharacterized protein</fullName>
    </submittedName>
</protein>